<dbReference type="EMBL" id="CAEX01003171">
    <property type="protein sequence ID" value="CCD19327.1"/>
    <property type="molecule type" value="Genomic_DNA"/>
</dbReference>
<reference evidence="1 2" key="1">
    <citation type="journal article" date="2012" name="Proc. Natl. Acad. Sci. U.S.A.">
        <title>Antigenic diversity is generated by distinct evolutionary mechanisms in African trypanosome species.</title>
        <authorList>
            <person name="Jackson A.P."/>
            <person name="Berry A."/>
            <person name="Aslett M."/>
            <person name="Allison H.C."/>
            <person name="Burton P."/>
            <person name="Vavrova-Anderson J."/>
            <person name="Brown R."/>
            <person name="Browne H."/>
            <person name="Corton N."/>
            <person name="Hauser H."/>
            <person name="Gamble J."/>
            <person name="Gilderthorp R."/>
            <person name="Marcello L."/>
            <person name="McQuillan J."/>
            <person name="Otto T.D."/>
            <person name="Quail M.A."/>
            <person name="Sanders M.J."/>
            <person name="van Tonder A."/>
            <person name="Ginger M.L."/>
            <person name="Field M.C."/>
            <person name="Barry J.D."/>
            <person name="Hertz-Fowler C."/>
            <person name="Berriman M."/>
        </authorList>
    </citation>
    <scope>NUCLEOTIDE SEQUENCE</scope>
    <source>
        <strain evidence="1 2">Y486</strain>
    </source>
</reference>
<dbReference type="VEuPathDB" id="TriTrypDB:TvY486_0020220"/>
<protein>
    <submittedName>
        <fullName evidence="1">Uncharacterized protein</fullName>
    </submittedName>
</protein>
<evidence type="ECO:0000313" key="1">
    <source>
        <dbReference type="EMBL" id="CCD19327.1"/>
    </source>
</evidence>
<keyword evidence="2" id="KW-1185">Reference proteome</keyword>
<gene>
    <name evidence="1" type="ORF">TvY486_0020220</name>
</gene>
<proteinExistence type="predicted"/>
<organism evidence="1 2">
    <name type="scientific">Trypanosoma vivax (strain Y486)</name>
    <dbReference type="NCBI Taxonomy" id="1055687"/>
    <lineage>
        <taxon>Eukaryota</taxon>
        <taxon>Discoba</taxon>
        <taxon>Euglenozoa</taxon>
        <taxon>Kinetoplastea</taxon>
        <taxon>Metakinetoplastina</taxon>
        <taxon>Trypanosomatida</taxon>
        <taxon>Trypanosomatidae</taxon>
        <taxon>Trypanosoma</taxon>
        <taxon>Duttonella</taxon>
    </lineage>
</organism>
<dbReference type="AlphaFoldDB" id="F9WP53"/>
<sequence length="249" mass="27692">MKRFGDEERSIITSAKLARRSGGAVSFWINLGQDIGDRDEEAYGNSIEAARVSNWDYSSDVKERYRDWSIFIDKMSGIFRFEWSKLSGKESLSCENLTVVFAELRVEAGRVAKEEGKKRKEAEDRFLKGANGLRKALFSKLAQVFGIDGNLSQLSKRVDLIKANFAEAAKQYGDVLHRGARTGDVCGIVKCGKNAVKISVDAVTLAKVALETIQQIEQEIIESEGGHKSWRSKCARSRGACGMVKKWLG</sequence>
<accession>F9WP53</accession>
<evidence type="ECO:0000313" key="2">
    <source>
        <dbReference type="Proteomes" id="UP000009027"/>
    </source>
</evidence>
<dbReference type="Proteomes" id="UP000009027">
    <property type="component" value="Unassembled WGS sequence"/>
</dbReference>
<name>F9WP53_TRYVY</name>